<dbReference type="InterPro" id="IPR000515">
    <property type="entry name" value="MetI-like"/>
</dbReference>
<keyword evidence="5 7" id="KW-1133">Transmembrane helix</keyword>
<dbReference type="InterPro" id="IPR050366">
    <property type="entry name" value="BP-dependent_transpt_permease"/>
</dbReference>
<dbReference type="EMBL" id="QMQA01000186">
    <property type="protein sequence ID" value="RLE12167.1"/>
    <property type="molecule type" value="Genomic_DNA"/>
</dbReference>
<evidence type="ECO:0000256" key="5">
    <source>
        <dbReference type="ARBA" id="ARBA00022989"/>
    </source>
</evidence>
<keyword evidence="3" id="KW-1003">Cell membrane</keyword>
<evidence type="ECO:0000256" key="3">
    <source>
        <dbReference type="ARBA" id="ARBA00022475"/>
    </source>
</evidence>
<feature type="transmembrane region" description="Helical" evidence="7">
    <location>
        <begin position="70"/>
        <end position="97"/>
    </location>
</feature>
<comment type="subcellular location">
    <subcellularLocation>
        <location evidence="1 7">Cell membrane</location>
        <topology evidence="1 7">Multi-pass membrane protein</topology>
    </subcellularLocation>
</comment>
<evidence type="ECO:0000313" key="9">
    <source>
        <dbReference type="EMBL" id="RLE12167.1"/>
    </source>
</evidence>
<comment type="caution">
    <text evidence="9">The sequence shown here is derived from an EMBL/GenBank/DDBJ whole genome shotgun (WGS) entry which is preliminary data.</text>
</comment>
<feature type="non-terminal residue" evidence="9">
    <location>
        <position position="1"/>
    </location>
</feature>
<dbReference type="GO" id="GO:0005886">
    <property type="term" value="C:plasma membrane"/>
    <property type="evidence" value="ECO:0007669"/>
    <property type="project" value="UniProtKB-SubCell"/>
</dbReference>
<feature type="transmembrane region" description="Helical" evidence="7">
    <location>
        <begin position="24"/>
        <end position="50"/>
    </location>
</feature>
<evidence type="ECO:0000256" key="1">
    <source>
        <dbReference type="ARBA" id="ARBA00004651"/>
    </source>
</evidence>
<comment type="similarity">
    <text evidence="7">Belongs to the binding-protein-dependent transport system permease family.</text>
</comment>
<dbReference type="InterPro" id="IPR035906">
    <property type="entry name" value="MetI-like_sf"/>
</dbReference>
<gene>
    <name evidence="9" type="ORF">DRJ04_06680</name>
</gene>
<evidence type="ECO:0000256" key="4">
    <source>
        <dbReference type="ARBA" id="ARBA00022692"/>
    </source>
</evidence>
<proteinExistence type="inferred from homology"/>
<keyword evidence="4 7" id="KW-0812">Transmembrane</keyword>
<evidence type="ECO:0000313" key="10">
    <source>
        <dbReference type="Proteomes" id="UP000280417"/>
    </source>
</evidence>
<accession>A0A662DCC5</accession>
<feature type="transmembrane region" description="Helical" evidence="7">
    <location>
        <begin position="139"/>
        <end position="169"/>
    </location>
</feature>
<dbReference type="PROSITE" id="PS50928">
    <property type="entry name" value="ABC_TM1"/>
    <property type="match status" value="1"/>
</dbReference>
<reference evidence="9 10" key="1">
    <citation type="submission" date="2018-06" db="EMBL/GenBank/DDBJ databases">
        <title>Extensive metabolic versatility and redundancy in microbially diverse, dynamic hydrothermal sediments.</title>
        <authorList>
            <person name="Dombrowski N."/>
            <person name="Teske A."/>
            <person name="Baker B.J."/>
        </authorList>
    </citation>
    <scope>NUCLEOTIDE SEQUENCE [LARGE SCALE GENOMIC DNA]</scope>
    <source>
        <strain evidence="9">B3_G15</strain>
    </source>
</reference>
<dbReference type="CDD" id="cd06261">
    <property type="entry name" value="TM_PBP2"/>
    <property type="match status" value="1"/>
</dbReference>
<evidence type="ECO:0000259" key="8">
    <source>
        <dbReference type="PROSITE" id="PS50928"/>
    </source>
</evidence>
<name>A0A662DCC5_UNCAE</name>
<evidence type="ECO:0000256" key="7">
    <source>
        <dbReference type="RuleBase" id="RU363032"/>
    </source>
</evidence>
<dbReference type="GO" id="GO:0055085">
    <property type="term" value="P:transmembrane transport"/>
    <property type="evidence" value="ECO:0007669"/>
    <property type="project" value="InterPro"/>
</dbReference>
<evidence type="ECO:0000256" key="2">
    <source>
        <dbReference type="ARBA" id="ARBA00022448"/>
    </source>
</evidence>
<dbReference type="SUPFAM" id="SSF161098">
    <property type="entry name" value="MetI-like"/>
    <property type="match status" value="1"/>
</dbReference>
<sequence>QGFILGTDNLGRDILSRIIHGAKIVMSISISATLFSAGVGIPLGLISGYFGGKFDRVLSLIMDSIYSFPGLILAIAMAAMLGPGILNISIAIAVIYVPTYFRMVRSHVLSVKEELYVEAAKTLGASNATIITRYIFPNVIASVAVIFSLNIADAILTEAGLSFLGLGIAPPTPDWGLDLSKGKVFLPRGYWWIVTYPGLMISFVALGFTLLGEGLNEILNPRLREG</sequence>
<dbReference type="Gene3D" id="1.10.3720.10">
    <property type="entry name" value="MetI-like"/>
    <property type="match status" value="1"/>
</dbReference>
<feature type="domain" description="ABC transmembrane type-1" evidence="8">
    <location>
        <begin position="22"/>
        <end position="212"/>
    </location>
</feature>
<dbReference type="Proteomes" id="UP000280417">
    <property type="component" value="Unassembled WGS sequence"/>
</dbReference>
<dbReference type="PANTHER" id="PTHR43386:SF1">
    <property type="entry name" value="D,D-DIPEPTIDE TRANSPORT SYSTEM PERMEASE PROTEIN DDPC-RELATED"/>
    <property type="match status" value="1"/>
</dbReference>
<dbReference type="AlphaFoldDB" id="A0A662DCC5"/>
<keyword evidence="2 7" id="KW-0813">Transport</keyword>
<keyword evidence="6 7" id="KW-0472">Membrane</keyword>
<protein>
    <submittedName>
        <fullName evidence="9">ABC transporter permease</fullName>
    </submittedName>
</protein>
<dbReference type="PANTHER" id="PTHR43386">
    <property type="entry name" value="OLIGOPEPTIDE TRANSPORT SYSTEM PERMEASE PROTEIN APPC"/>
    <property type="match status" value="1"/>
</dbReference>
<evidence type="ECO:0000256" key="6">
    <source>
        <dbReference type="ARBA" id="ARBA00023136"/>
    </source>
</evidence>
<feature type="transmembrane region" description="Helical" evidence="7">
    <location>
        <begin position="189"/>
        <end position="212"/>
    </location>
</feature>
<organism evidence="9 10">
    <name type="scientific">Aerophobetes bacterium</name>
    <dbReference type="NCBI Taxonomy" id="2030807"/>
    <lineage>
        <taxon>Bacteria</taxon>
        <taxon>Candidatus Aerophobota</taxon>
    </lineage>
</organism>
<dbReference type="Pfam" id="PF00528">
    <property type="entry name" value="BPD_transp_1"/>
    <property type="match status" value="1"/>
</dbReference>